<proteinExistence type="predicted"/>
<reference evidence="1 2" key="1">
    <citation type="journal article" date="2011" name="BMC Genomics">
        <title>Genome-wide analysis of the role of GlnR in Streptomyces venezuelae provides new insights into global nitrogen regulation in actinomycetes.</title>
        <authorList>
            <person name="Pullan S.T."/>
            <person name="Bibb M.J."/>
            <person name="Merrick M."/>
        </authorList>
    </citation>
    <scope>NUCLEOTIDE SEQUENCE [LARGE SCALE GENOMIC DNA]</scope>
    <source>
        <strain evidence="1">ATCC 10712</strain>
    </source>
</reference>
<dbReference type="AlphaFoldDB" id="F2R9G4"/>
<dbReference type="PATRIC" id="fig|953739.5.peg.942"/>
<organism evidence="1 2">
    <name type="scientific">Streptomyces venezuelae (strain ATCC 10712 / CBS 650.69 / DSM 40230 / JCM 4526 / NBRC 13096 / PD 04745)</name>
    <dbReference type="NCBI Taxonomy" id="953739"/>
    <lineage>
        <taxon>Bacteria</taxon>
        <taxon>Bacillati</taxon>
        <taxon>Actinomycetota</taxon>
        <taxon>Actinomycetes</taxon>
        <taxon>Kitasatosporales</taxon>
        <taxon>Streptomycetaceae</taxon>
        <taxon>Streptomyces</taxon>
    </lineage>
</organism>
<dbReference type="EMBL" id="FR845719">
    <property type="protein sequence ID" value="CCA59007.1"/>
    <property type="molecule type" value="Genomic_DNA"/>
</dbReference>
<dbReference type="Proteomes" id="UP000006854">
    <property type="component" value="Chromosome"/>
</dbReference>
<sequence length="371" mass="40340">MNRDDTSPADRELLRHLHDRDLATSAAQLERWRRAGLLPRHARKALGRGRGSSSVLDPRTVEIADVLTRCSGQGKDLRATVLAWYMRAGAPGAHSRRPVPEPPFEPVRDALVWALCRSPVQRLIEQARRARDDTDTDVLYADAEKYLARSPGPFGHPARMREAMLDGGQDIQPPPRTGQRSMVNLIALLGLPQGEVSGESFAQAVTASGALPGADGATLAAAFEQAEQDGTLEHLLHVVQQRDMVAEAETVSPERLARAREAARVLGFCGGLYLMHGLLLPDTPGQQAIRAKIDELGLGEAAITAAQCVNKVIAANVLSFCLDPSFDHLIAQLNEVMMEHMAGVFRLPGEVDSAEDLMVQWLAALRDEAEQ</sequence>
<evidence type="ECO:0000313" key="1">
    <source>
        <dbReference type="EMBL" id="CCA59007.1"/>
    </source>
</evidence>
<dbReference type="RefSeq" id="WP_015036902.1">
    <property type="nucleotide sequence ID" value="NC_018750.1"/>
</dbReference>
<dbReference type="KEGG" id="sve:SVEN_5721"/>
<protein>
    <submittedName>
        <fullName evidence="1">Uncharacterized protein</fullName>
    </submittedName>
</protein>
<keyword evidence="2" id="KW-1185">Reference proteome</keyword>
<evidence type="ECO:0000313" key="2">
    <source>
        <dbReference type="Proteomes" id="UP000006854"/>
    </source>
</evidence>
<accession>F2R9G4</accession>
<gene>
    <name evidence="1" type="ordered locus">SVEN_5721</name>
</gene>
<dbReference type="HOGENOM" id="CLU_636022_0_0_11"/>
<name>F2R9G4_STRVP</name>
<dbReference type="eggNOG" id="ENOG5031UPT">
    <property type="taxonomic scope" value="Bacteria"/>
</dbReference>
<dbReference type="GeneID" id="51866275"/>
<dbReference type="OrthoDB" id="3998705at2"/>